<dbReference type="EMBL" id="JACOPV010000008">
    <property type="protein sequence ID" value="MBM5458761.1"/>
    <property type="molecule type" value="Genomic_DNA"/>
</dbReference>
<accession>A0ABS2BYQ1</accession>
<dbReference type="RefSeq" id="WP_203584695.1">
    <property type="nucleotide sequence ID" value="NZ_JACOPV010000008.1"/>
</dbReference>
<gene>
    <name evidence="1" type="ORF">H8F21_14430</name>
</gene>
<proteinExistence type="predicted"/>
<protein>
    <submittedName>
        <fullName evidence="1">Uncharacterized protein</fullName>
    </submittedName>
</protein>
<comment type="caution">
    <text evidence="1">The sequence shown here is derived from an EMBL/GenBank/DDBJ whole genome shotgun (WGS) entry which is preliminary data.</text>
</comment>
<sequence>MSTEVHLPTIQFTAFSVQHCLRVNYPNDVQYRPIHPMQTWAALHSVDGLTSFDEAEREMGLSLSLLSVENAEGEGVVVASERCEAYQIAHGGECEEISVCGGEYGGHYWRILAFVEGSDKAEDAYQMMIGDCEEVVRAACQTLQALLNLPNAMRKHSEALNKAEVSPDGSNYNELLELAGV</sequence>
<organism evidence="1 2">
    <name type="scientific">Pseudomonas arcuscaelestis</name>
    <dbReference type="NCBI Taxonomy" id="2710591"/>
    <lineage>
        <taxon>Bacteria</taxon>
        <taxon>Pseudomonadati</taxon>
        <taxon>Pseudomonadota</taxon>
        <taxon>Gammaproteobacteria</taxon>
        <taxon>Pseudomonadales</taxon>
        <taxon>Pseudomonadaceae</taxon>
        <taxon>Pseudomonas</taxon>
    </lineage>
</organism>
<dbReference type="Proteomes" id="UP000745663">
    <property type="component" value="Unassembled WGS sequence"/>
</dbReference>
<keyword evidence="2" id="KW-1185">Reference proteome</keyword>
<name>A0ABS2BYQ1_9PSED</name>
<evidence type="ECO:0000313" key="2">
    <source>
        <dbReference type="Proteomes" id="UP000745663"/>
    </source>
</evidence>
<reference evidence="1 2" key="1">
    <citation type="submission" date="2020-08" db="EMBL/GenBank/DDBJ databases">
        <title>Description of novel Pseudomonas species.</title>
        <authorList>
            <person name="Duman M."/>
            <person name="Mulet M."/>
            <person name="Altun S."/>
            <person name="Saticioglu I.B."/>
            <person name="Lalucat J."/>
            <person name="Garcia-Valdes E."/>
        </authorList>
    </citation>
    <scope>NUCLEOTIDE SEQUENCE [LARGE SCALE GENOMIC DNA]</scope>
    <source>
        <strain evidence="1 2">P66</strain>
    </source>
</reference>
<evidence type="ECO:0000313" key="1">
    <source>
        <dbReference type="EMBL" id="MBM5458761.1"/>
    </source>
</evidence>